<dbReference type="Pfam" id="PF03682">
    <property type="entry name" value="UPF0158"/>
    <property type="match status" value="1"/>
</dbReference>
<evidence type="ECO:0000313" key="2">
    <source>
        <dbReference type="Proteomes" id="UP001164803"/>
    </source>
</evidence>
<keyword evidence="2" id="KW-1185">Reference proteome</keyword>
<name>A0ABY6Z443_9BACL</name>
<sequence length="145" mass="17548">MLRVKADLRELCDAFSINNEEIEHYLDVETGEIIMWMDPIVMGVLDEELEDELEEGFGERYFRIPKIESREAYQLMVEFTDTVTSSSLRDLLRAALNRHKPFREFKDVLYDFPEEREQWFKFERDAHRQHVLQWLELHHITLESL</sequence>
<dbReference type="InterPro" id="IPR005361">
    <property type="entry name" value="UPF0158"/>
</dbReference>
<organism evidence="1 2">
    <name type="scientific">Alicyclobacillus dauci</name>
    <dbReference type="NCBI Taxonomy" id="1475485"/>
    <lineage>
        <taxon>Bacteria</taxon>
        <taxon>Bacillati</taxon>
        <taxon>Bacillota</taxon>
        <taxon>Bacilli</taxon>
        <taxon>Bacillales</taxon>
        <taxon>Alicyclobacillaceae</taxon>
        <taxon>Alicyclobacillus</taxon>
    </lineage>
</organism>
<gene>
    <name evidence="1" type="ORF">NZD86_01725</name>
</gene>
<accession>A0ABY6Z443</accession>
<proteinExistence type="predicted"/>
<dbReference type="Proteomes" id="UP001164803">
    <property type="component" value="Chromosome"/>
</dbReference>
<dbReference type="EMBL" id="CP104064">
    <property type="protein sequence ID" value="WAH37293.1"/>
    <property type="molecule type" value="Genomic_DNA"/>
</dbReference>
<protein>
    <submittedName>
        <fullName evidence="1">UPF0158 family protein</fullName>
    </submittedName>
</protein>
<reference evidence="1" key="1">
    <citation type="submission" date="2022-08" db="EMBL/GenBank/DDBJ databases">
        <title>Alicyclobacillus dauci DSM2870, complete genome.</title>
        <authorList>
            <person name="Wang Q."/>
            <person name="Cai R."/>
            <person name="Wang Z."/>
        </authorList>
    </citation>
    <scope>NUCLEOTIDE SEQUENCE</scope>
    <source>
        <strain evidence="1">DSM 28700</strain>
    </source>
</reference>
<evidence type="ECO:0000313" key="1">
    <source>
        <dbReference type="EMBL" id="WAH37293.1"/>
    </source>
</evidence>
<dbReference type="RefSeq" id="WP_268044767.1">
    <property type="nucleotide sequence ID" value="NZ_CP104064.1"/>
</dbReference>